<reference evidence="1 2" key="1">
    <citation type="submission" date="2019-07" db="EMBL/GenBank/DDBJ databases">
        <title>Shewanella sp. YLB-06 whole genomic sequence.</title>
        <authorList>
            <person name="Yu L."/>
        </authorList>
    </citation>
    <scope>NUCLEOTIDE SEQUENCE [LARGE SCALE GENOMIC DNA]</scope>
    <source>
        <strain evidence="1 2">YLB-06</strain>
    </source>
</reference>
<evidence type="ECO:0000313" key="1">
    <source>
        <dbReference type="EMBL" id="QDO83076.1"/>
    </source>
</evidence>
<evidence type="ECO:0000313" key="2">
    <source>
        <dbReference type="Proteomes" id="UP000315947"/>
    </source>
</evidence>
<dbReference type="RefSeq" id="WP_144045459.1">
    <property type="nucleotide sequence ID" value="NZ_CP041614.1"/>
</dbReference>
<accession>A0ABX5X1C6</accession>
<proteinExistence type="predicted"/>
<organism evidence="1 2">
    <name type="scientific">Shewanella psychropiezotolerans</name>
    <dbReference type="NCBI Taxonomy" id="2593655"/>
    <lineage>
        <taxon>Bacteria</taxon>
        <taxon>Pseudomonadati</taxon>
        <taxon>Pseudomonadota</taxon>
        <taxon>Gammaproteobacteria</taxon>
        <taxon>Alteromonadales</taxon>
        <taxon>Shewanellaceae</taxon>
        <taxon>Shewanella</taxon>
    </lineage>
</organism>
<dbReference type="EMBL" id="CP041614">
    <property type="protein sequence ID" value="QDO83076.1"/>
    <property type="molecule type" value="Genomic_DNA"/>
</dbReference>
<name>A0ABX5X1C6_9GAMM</name>
<dbReference type="Proteomes" id="UP000315947">
    <property type="component" value="Chromosome"/>
</dbReference>
<gene>
    <name evidence="1" type="ORF">FM037_07340</name>
</gene>
<keyword evidence="2" id="KW-1185">Reference proteome</keyword>
<protein>
    <submittedName>
        <fullName evidence="1">Uncharacterized protein</fullName>
    </submittedName>
</protein>
<sequence length="110" mass="12708">MSKLHIGQVKSSCERFMKTMQLGDVFEVLTFKKDRGFRVAKSTNDKFKIMQFGYIEEVIIGDIAEVGKVIKKAFKVEFPRSNMVWIYHHNNVESTNDIVPAPNIACFNYL</sequence>